<dbReference type="EMBL" id="DWYG01000011">
    <property type="protein sequence ID" value="HJB41077.1"/>
    <property type="molecule type" value="Genomic_DNA"/>
</dbReference>
<dbReference type="Proteomes" id="UP000886803">
    <property type="component" value="Unassembled WGS sequence"/>
</dbReference>
<keyword evidence="1" id="KW-0812">Transmembrane</keyword>
<accession>A0A9D2M4L5</accession>
<comment type="caution">
    <text evidence="2">The sequence shown here is derived from an EMBL/GenBank/DDBJ whole genome shotgun (WGS) entry which is preliminary data.</text>
</comment>
<reference evidence="2" key="2">
    <citation type="submission" date="2021-04" db="EMBL/GenBank/DDBJ databases">
        <authorList>
            <person name="Gilroy R."/>
        </authorList>
    </citation>
    <scope>NUCLEOTIDE SEQUENCE</scope>
    <source>
        <strain evidence="2">ChiBcec8-13705</strain>
    </source>
</reference>
<reference evidence="2" key="1">
    <citation type="journal article" date="2021" name="PeerJ">
        <title>Extensive microbial diversity within the chicken gut microbiome revealed by metagenomics and culture.</title>
        <authorList>
            <person name="Gilroy R."/>
            <person name="Ravi A."/>
            <person name="Getino M."/>
            <person name="Pursley I."/>
            <person name="Horton D.L."/>
            <person name="Alikhan N.F."/>
            <person name="Baker D."/>
            <person name="Gharbi K."/>
            <person name="Hall N."/>
            <person name="Watson M."/>
            <person name="Adriaenssens E.M."/>
            <person name="Foster-Nyarko E."/>
            <person name="Jarju S."/>
            <person name="Secka A."/>
            <person name="Antonio M."/>
            <person name="Oren A."/>
            <person name="Chaudhuri R.R."/>
            <person name="La Ragione R."/>
            <person name="Hildebrand F."/>
            <person name="Pallen M.J."/>
        </authorList>
    </citation>
    <scope>NUCLEOTIDE SEQUENCE</scope>
    <source>
        <strain evidence="2">ChiBcec8-13705</strain>
    </source>
</reference>
<feature type="transmembrane region" description="Helical" evidence="1">
    <location>
        <begin position="206"/>
        <end position="224"/>
    </location>
</feature>
<keyword evidence="1" id="KW-0472">Membrane</keyword>
<sequence length="339" mass="33960">MRARLRAALGWALLALGMCGLFGLSAALPAGGYGLRFSEPLSAAQAEALATAAGDRALALTLWRESAVTLTTSRGRSAAATAVWAAGSPGPACPGRYTAGSAPGAGQTDGCAVSAALADALFGSRAVVGLELTVEGQPRRITGVFVSEEPALLCPAAQEDPAAGATAAYLAGVAANDPRGTVQGVLQAAGLGGADPLLLPYGTLRWVLGVAGTLPLLAAGVRLLEGIWRRLPRRPALRWGAGFSLALAAAAALPAVLAALPRWLVPSRWADFDFWGGLAATAAETLQSLFFLPRTVCDAALPGLLLAAGGCLAAAAVGFWLAAGGGIAEVRGGESGPYE</sequence>
<keyword evidence="1" id="KW-1133">Transmembrane helix</keyword>
<proteinExistence type="predicted"/>
<dbReference type="AlphaFoldDB" id="A0A9D2M4L5"/>
<evidence type="ECO:0000256" key="1">
    <source>
        <dbReference type="SAM" id="Phobius"/>
    </source>
</evidence>
<name>A0A9D2M4L5_9FIRM</name>
<gene>
    <name evidence="2" type="ORF">H9945_01095</name>
</gene>
<protein>
    <submittedName>
        <fullName evidence="2">Uncharacterized protein</fullName>
    </submittedName>
</protein>
<feature type="transmembrane region" description="Helical" evidence="1">
    <location>
        <begin position="304"/>
        <end position="323"/>
    </location>
</feature>
<organism evidence="2 3">
    <name type="scientific">Candidatus Gemmiger avicola</name>
    <dbReference type="NCBI Taxonomy" id="2838605"/>
    <lineage>
        <taxon>Bacteria</taxon>
        <taxon>Bacillati</taxon>
        <taxon>Bacillota</taxon>
        <taxon>Clostridia</taxon>
        <taxon>Eubacteriales</taxon>
        <taxon>Gemmiger</taxon>
    </lineage>
</organism>
<feature type="transmembrane region" description="Helical" evidence="1">
    <location>
        <begin position="236"/>
        <end position="260"/>
    </location>
</feature>
<feature type="transmembrane region" description="Helical" evidence="1">
    <location>
        <begin position="272"/>
        <end position="292"/>
    </location>
</feature>
<evidence type="ECO:0000313" key="2">
    <source>
        <dbReference type="EMBL" id="HJB41077.1"/>
    </source>
</evidence>
<evidence type="ECO:0000313" key="3">
    <source>
        <dbReference type="Proteomes" id="UP000886803"/>
    </source>
</evidence>